<keyword evidence="1" id="KW-0812">Transmembrane</keyword>
<comment type="caution">
    <text evidence="2">The sequence shown here is derived from an EMBL/GenBank/DDBJ whole genome shotgun (WGS) entry which is preliminary data.</text>
</comment>
<dbReference type="EMBL" id="JMGO02000017">
    <property type="protein sequence ID" value="KXU78651.1"/>
    <property type="molecule type" value="Genomic_DNA"/>
</dbReference>
<keyword evidence="1" id="KW-0472">Membrane</keyword>
<sequence>MKFAVFAQDENEQVRGEAMEIRPWQWAPNWLLLGLVNQWAMVWLNTGHFNLLVVLLIAIWWQIASRVAPTWQPGRAALLLFSLLLLIPSASCKALACLLLAASLWRRQQPWDERAALQIVVAFTLAVLWGQQLFALCSGPVLALDAWGVGQWLQLLGWETVQSGNRIERVGGHALIVLKGCSSFSQLYLVALAWLVSSCWLAPGRALHRQLPLLGLVLLLYIGSNQLRLVLMSLDLRWYGWLHTGTLAQLYQWLMMLLLMTLLFRRGRHVTTD</sequence>
<proteinExistence type="predicted"/>
<dbReference type="Proteomes" id="UP000078435">
    <property type="component" value="Unassembled WGS sequence"/>
</dbReference>
<dbReference type="RefSeq" id="WP_061477386.1">
    <property type="nucleotide sequence ID" value="NZ_JMGO02000017.1"/>
</dbReference>
<evidence type="ECO:0000256" key="1">
    <source>
        <dbReference type="SAM" id="Phobius"/>
    </source>
</evidence>
<feature type="transmembrane region" description="Helical" evidence="1">
    <location>
        <begin position="213"/>
        <end position="234"/>
    </location>
</feature>
<evidence type="ECO:0000313" key="2">
    <source>
        <dbReference type="EMBL" id="KXU78651.1"/>
    </source>
</evidence>
<evidence type="ECO:0000313" key="3">
    <source>
        <dbReference type="Proteomes" id="UP000078435"/>
    </source>
</evidence>
<protein>
    <recommendedName>
        <fullName evidence="4">Exosortase</fullName>
    </recommendedName>
</protein>
<accession>A0A175VDC7</accession>
<keyword evidence="1" id="KW-1133">Transmembrane helix</keyword>
<feature type="transmembrane region" description="Helical" evidence="1">
    <location>
        <begin position="115"/>
        <end position="134"/>
    </location>
</feature>
<feature type="transmembrane region" description="Helical" evidence="1">
    <location>
        <begin position="76"/>
        <end position="103"/>
    </location>
</feature>
<evidence type="ECO:0008006" key="4">
    <source>
        <dbReference type="Google" id="ProtNLM"/>
    </source>
</evidence>
<name>A0A175VDC7_AEREN</name>
<feature type="transmembrane region" description="Helical" evidence="1">
    <location>
        <begin position="183"/>
        <end position="201"/>
    </location>
</feature>
<dbReference type="OrthoDB" id="5584095at2"/>
<reference evidence="2 3" key="1">
    <citation type="submission" date="2016-02" db="EMBL/GenBank/DDBJ databases">
        <title>Draft genome sequence of Aeromonas trota strain 1999lcr isolated from cerebrospinal fluid (CSF).</title>
        <authorList>
            <person name="Dallagassa C.B."/>
            <person name="Prediger K.C."/>
            <person name="Weiss V.A."/>
            <person name="Assis F.E."/>
            <person name="Baura V."/>
            <person name="Cruz L.M."/>
            <person name="Souza E.M."/>
            <person name="Pedrosa F.O."/>
            <person name="Fadel-Picheth C.M."/>
        </authorList>
    </citation>
    <scope>NUCLEOTIDE SEQUENCE [LARGE SCALE GENOMIC DNA]</scope>
    <source>
        <strain evidence="2 3">1999lcr</strain>
    </source>
</reference>
<feature type="transmembrane region" description="Helical" evidence="1">
    <location>
        <begin position="246"/>
        <end position="264"/>
    </location>
</feature>
<feature type="transmembrane region" description="Helical" evidence="1">
    <location>
        <begin position="42"/>
        <end position="64"/>
    </location>
</feature>
<dbReference type="STRING" id="29489.VL01_05640"/>
<organism evidence="2 3">
    <name type="scientific">Aeromonas enteropelogenes</name>
    <name type="common">Aeromonas trota</name>
    <dbReference type="NCBI Taxonomy" id="29489"/>
    <lineage>
        <taxon>Bacteria</taxon>
        <taxon>Pseudomonadati</taxon>
        <taxon>Pseudomonadota</taxon>
        <taxon>Gammaproteobacteria</taxon>
        <taxon>Aeromonadales</taxon>
        <taxon>Aeromonadaceae</taxon>
        <taxon>Aeromonas</taxon>
    </lineage>
</organism>
<dbReference type="AlphaFoldDB" id="A0A175VDC7"/>
<gene>
    <name evidence="2" type="ORF">LCR_03435</name>
</gene>